<dbReference type="AlphaFoldDB" id="A0A0S4QE73"/>
<feature type="domain" description="Histidine kinase/HSP90-like ATPase" evidence="8">
    <location>
        <begin position="325"/>
        <end position="438"/>
    </location>
</feature>
<keyword evidence="4" id="KW-0808">Transferase</keyword>
<dbReference type="InterPro" id="IPR050428">
    <property type="entry name" value="TCS_sensor_his_kinase"/>
</dbReference>
<accession>A0A0S4QE73</accession>
<keyword evidence="5 9" id="KW-0418">Kinase</keyword>
<dbReference type="InterPro" id="IPR036890">
    <property type="entry name" value="HATPase_C_sf"/>
</dbReference>
<proteinExistence type="predicted"/>
<feature type="compositionally biased region" description="Pro residues" evidence="7">
    <location>
        <begin position="463"/>
        <end position="482"/>
    </location>
</feature>
<dbReference type="SUPFAM" id="SSF55874">
    <property type="entry name" value="ATPase domain of HSP90 chaperone/DNA topoisomerase II/histidine kinase"/>
    <property type="match status" value="1"/>
</dbReference>
<reference evidence="10" key="1">
    <citation type="submission" date="2015-11" db="EMBL/GenBank/DDBJ databases">
        <authorList>
            <person name="Varghese N."/>
        </authorList>
    </citation>
    <scope>NUCLEOTIDE SEQUENCE [LARGE SCALE GENOMIC DNA]</scope>
    <source>
        <strain evidence="10">DSM 45899</strain>
    </source>
</reference>
<dbReference type="GO" id="GO:0000160">
    <property type="term" value="P:phosphorelay signal transduction system"/>
    <property type="evidence" value="ECO:0007669"/>
    <property type="project" value="TreeGrafter"/>
</dbReference>
<comment type="catalytic activity">
    <reaction evidence="1">
        <text>ATP + protein L-histidine = ADP + protein N-phospho-L-histidine.</text>
        <dbReference type="EC" id="2.7.13.3"/>
    </reaction>
</comment>
<dbReference type="EMBL" id="FAOZ01000001">
    <property type="protein sequence ID" value="CUU53506.1"/>
    <property type="molecule type" value="Genomic_DNA"/>
</dbReference>
<organism evidence="9 10">
    <name type="scientific">Parafrankia irregularis</name>
    <dbReference type="NCBI Taxonomy" id="795642"/>
    <lineage>
        <taxon>Bacteria</taxon>
        <taxon>Bacillati</taxon>
        <taxon>Actinomycetota</taxon>
        <taxon>Actinomycetes</taxon>
        <taxon>Frankiales</taxon>
        <taxon>Frankiaceae</taxon>
        <taxon>Parafrankia</taxon>
    </lineage>
</organism>
<evidence type="ECO:0000256" key="4">
    <source>
        <dbReference type="ARBA" id="ARBA00022679"/>
    </source>
</evidence>
<dbReference type="Proteomes" id="UP000198802">
    <property type="component" value="Unassembled WGS sequence"/>
</dbReference>
<feature type="coiled-coil region" evidence="6">
    <location>
        <begin position="31"/>
        <end position="93"/>
    </location>
</feature>
<evidence type="ECO:0000256" key="1">
    <source>
        <dbReference type="ARBA" id="ARBA00000085"/>
    </source>
</evidence>
<dbReference type="Gene3D" id="1.20.5.340">
    <property type="match status" value="1"/>
</dbReference>
<protein>
    <recommendedName>
        <fullName evidence="2">histidine kinase</fullName>
        <ecNumber evidence="2">2.7.13.3</ecNumber>
    </recommendedName>
</protein>
<sequence>MSGRYLAGLATRLADRHRKETAVVAVARGHADQLRAQLAQRDAQLAECQLQLGRLQERIGGLTADLGQRDQRVAEQAETIGQLEKRLEVAEQALGFISHEALPALIEGTHTPALPAALDGNADIVARYDGIAGHIAELRDTLRQAQDALRIGERRIAAWEEGVRFVIDHQLPALATGDLVPALPDAAGDEAIVGGLDRIGAAVAKLVEQAHDRFRDREEALRTATVGLARNVQAVSHRVQEEATAMVLAHPTTPDVLESGYRVDHAAAQQARYAQNLAVLCGESPGQQWQEPVAAADIVTAAASRIIAYQRVHASGGPDTAVVAHVAEPLISVIAELLANAAQSSPSTTEVLVAIRSVQRGVVYEIDDCGVGMEEFRLNRAREIASGRRPVRVADLGQTPQTGLAVVGEYVRRHGLRVDLSESVYGGVRAVVFVPDELTELLTPAARLTHGHHRTGSAAVGTPPAPGAVSPPDPASVPPGDPAPAAAEDRPSKPVLPRRRSPRHAVLAETAPPSVTRPVTPSASPPAPPPSADEAGSFLAAILGVSPDAAPGGEVTDPGDRTPPSAPLTPAEETE</sequence>
<dbReference type="GO" id="GO:0005886">
    <property type="term" value="C:plasma membrane"/>
    <property type="evidence" value="ECO:0007669"/>
    <property type="project" value="TreeGrafter"/>
</dbReference>
<evidence type="ECO:0000313" key="10">
    <source>
        <dbReference type="Proteomes" id="UP000198802"/>
    </source>
</evidence>
<dbReference type="PANTHER" id="PTHR45436">
    <property type="entry name" value="SENSOR HISTIDINE KINASE YKOH"/>
    <property type="match status" value="1"/>
</dbReference>
<keyword evidence="10" id="KW-1185">Reference proteome</keyword>
<evidence type="ECO:0000259" key="8">
    <source>
        <dbReference type="SMART" id="SM00387"/>
    </source>
</evidence>
<keyword evidence="3" id="KW-0597">Phosphoprotein</keyword>
<evidence type="ECO:0000256" key="7">
    <source>
        <dbReference type="SAM" id="MobiDB-lite"/>
    </source>
</evidence>
<evidence type="ECO:0000256" key="2">
    <source>
        <dbReference type="ARBA" id="ARBA00012438"/>
    </source>
</evidence>
<keyword evidence="6" id="KW-0175">Coiled coil</keyword>
<feature type="region of interest" description="Disordered" evidence="7">
    <location>
        <begin position="452"/>
        <end position="575"/>
    </location>
</feature>
<dbReference type="EC" id="2.7.13.3" evidence="2"/>
<dbReference type="SMART" id="SM00387">
    <property type="entry name" value="HATPase_c"/>
    <property type="match status" value="1"/>
</dbReference>
<evidence type="ECO:0000256" key="5">
    <source>
        <dbReference type="ARBA" id="ARBA00022777"/>
    </source>
</evidence>
<feature type="compositionally biased region" description="Low complexity" evidence="7">
    <location>
        <begin position="510"/>
        <end position="522"/>
    </location>
</feature>
<dbReference type="Gene3D" id="3.30.565.10">
    <property type="entry name" value="Histidine kinase-like ATPase, C-terminal domain"/>
    <property type="match status" value="1"/>
</dbReference>
<dbReference type="GO" id="GO:0004673">
    <property type="term" value="F:protein histidine kinase activity"/>
    <property type="evidence" value="ECO:0007669"/>
    <property type="project" value="UniProtKB-EC"/>
</dbReference>
<dbReference type="PANTHER" id="PTHR45436:SF5">
    <property type="entry name" value="SENSOR HISTIDINE KINASE TRCS"/>
    <property type="match status" value="1"/>
</dbReference>
<dbReference type="Pfam" id="PF02518">
    <property type="entry name" value="HATPase_c"/>
    <property type="match status" value="1"/>
</dbReference>
<gene>
    <name evidence="9" type="ORF">Ga0074812_1014</name>
</gene>
<name>A0A0S4QE73_9ACTN</name>
<evidence type="ECO:0000313" key="9">
    <source>
        <dbReference type="EMBL" id="CUU53506.1"/>
    </source>
</evidence>
<dbReference type="InterPro" id="IPR003594">
    <property type="entry name" value="HATPase_dom"/>
</dbReference>
<evidence type="ECO:0000256" key="6">
    <source>
        <dbReference type="SAM" id="Coils"/>
    </source>
</evidence>
<evidence type="ECO:0000256" key="3">
    <source>
        <dbReference type="ARBA" id="ARBA00022553"/>
    </source>
</evidence>